<comment type="similarity">
    <text evidence="1">Belongs to the APC10 family.</text>
</comment>
<evidence type="ECO:0000256" key="4">
    <source>
        <dbReference type="ARBA" id="ARBA00023306"/>
    </source>
</evidence>
<dbReference type="GO" id="GO:0051301">
    <property type="term" value="P:cell division"/>
    <property type="evidence" value="ECO:0007669"/>
    <property type="project" value="UniProtKB-KW"/>
</dbReference>
<evidence type="ECO:0000256" key="5">
    <source>
        <dbReference type="SAM" id="MobiDB-lite"/>
    </source>
</evidence>
<proteinExistence type="inferred from homology"/>
<reference evidence="7 8" key="1">
    <citation type="journal article" date="2020" name="J. Phycol.">
        <title>Comparative genome analysis reveals Cyanidiococcus gen. nov., a new extremophilic red algal genus sister to Cyanidioschyzon (Cyanidioschyzonaceae, Rhodophyta).</title>
        <authorList>
            <person name="Liu S.-L."/>
            <person name="Chiang Y.-R."/>
            <person name="Yoon H.S."/>
            <person name="Fu H.-Y."/>
        </authorList>
    </citation>
    <scope>NUCLEOTIDE SEQUENCE [LARGE SCALE GENOMIC DNA]</scope>
    <source>
        <strain evidence="7 8">THAL066</strain>
    </source>
</reference>
<dbReference type="InterPro" id="IPR008979">
    <property type="entry name" value="Galactose-bd-like_sf"/>
</dbReference>
<feature type="compositionally biased region" description="Basic and acidic residues" evidence="5">
    <location>
        <begin position="116"/>
        <end position="132"/>
    </location>
</feature>
<evidence type="ECO:0000256" key="2">
    <source>
        <dbReference type="ARBA" id="ARBA00022618"/>
    </source>
</evidence>
<gene>
    <name evidence="7" type="primary">ANAPC10</name>
    <name evidence="7" type="ORF">F1559_004976</name>
</gene>
<dbReference type="OrthoDB" id="24948at2759"/>
<accession>A0A7J7IRQ2</accession>
<keyword evidence="4" id="KW-0131">Cell cycle</keyword>
<keyword evidence="3" id="KW-0498">Mitosis</keyword>
<feature type="region of interest" description="Disordered" evidence="5">
    <location>
        <begin position="99"/>
        <end position="177"/>
    </location>
</feature>
<dbReference type="GO" id="GO:0005680">
    <property type="term" value="C:anaphase-promoting complex"/>
    <property type="evidence" value="ECO:0007669"/>
    <property type="project" value="InterPro"/>
</dbReference>
<dbReference type="SUPFAM" id="SSF49785">
    <property type="entry name" value="Galactose-binding domain-like"/>
    <property type="match status" value="2"/>
</dbReference>
<organism evidence="7 8">
    <name type="scientific">Cyanidiococcus yangmingshanensis</name>
    <dbReference type="NCBI Taxonomy" id="2690220"/>
    <lineage>
        <taxon>Eukaryota</taxon>
        <taxon>Rhodophyta</taxon>
        <taxon>Bangiophyceae</taxon>
        <taxon>Cyanidiales</taxon>
        <taxon>Cyanidiaceae</taxon>
        <taxon>Cyanidiococcus</taxon>
    </lineage>
</organism>
<dbReference type="SMART" id="SM01337">
    <property type="entry name" value="APC10"/>
    <property type="match status" value="1"/>
</dbReference>
<protein>
    <submittedName>
        <fullName evidence="7">Anaphase-promoting complex subunit 10</fullName>
    </submittedName>
</protein>
<dbReference type="AlphaFoldDB" id="A0A7J7IRQ2"/>
<dbReference type="Proteomes" id="UP000530660">
    <property type="component" value="Unassembled WGS sequence"/>
</dbReference>
<sequence>MMRDGNVQTFFQTDGAQPHKISIQFRRKTKVAQVRVFLNYQLDESYTPNRLGLWTGSDTHDLRETVVCHLHEPRGWIVIPLPPPAAVLEFNEAGLVLPPSPPIDSAMTSPTGIDGRSNERSGHDLPRTRGNRDVPSQMEITTGPDEEDLDQWAVPEASLPRSEQTRTEGERVHPRRTPPVQAWLETFHIQIVVYSNHQNGRDSHIRQVMIVGPRECGSDLRSAEDDLAFTSNEFASFAVLR</sequence>
<dbReference type="Pfam" id="PF03256">
    <property type="entry name" value="ANAPC10"/>
    <property type="match status" value="1"/>
</dbReference>
<dbReference type="PANTHER" id="PTHR12936">
    <property type="entry name" value="ANAPHASE-PROMOTING COMPLEX 10"/>
    <property type="match status" value="1"/>
</dbReference>
<name>A0A7J7IRQ2_9RHOD</name>
<dbReference type="InterPro" id="IPR004939">
    <property type="entry name" value="APC_su10/DOC_dom"/>
</dbReference>
<dbReference type="Gene3D" id="2.60.120.260">
    <property type="entry name" value="Galactose-binding domain-like"/>
    <property type="match status" value="2"/>
</dbReference>
<dbReference type="GO" id="GO:0031145">
    <property type="term" value="P:anaphase-promoting complex-dependent catabolic process"/>
    <property type="evidence" value="ECO:0007669"/>
    <property type="project" value="InterPro"/>
</dbReference>
<dbReference type="EMBL" id="VWRR01000002">
    <property type="protein sequence ID" value="KAF6005041.1"/>
    <property type="molecule type" value="Genomic_DNA"/>
</dbReference>
<dbReference type="PROSITE" id="PS51284">
    <property type="entry name" value="DOC"/>
    <property type="match status" value="1"/>
</dbReference>
<comment type="caution">
    <text evidence="7">The sequence shown here is derived from an EMBL/GenBank/DDBJ whole genome shotgun (WGS) entry which is preliminary data.</text>
</comment>
<evidence type="ECO:0000256" key="1">
    <source>
        <dbReference type="ARBA" id="ARBA00006762"/>
    </source>
</evidence>
<feature type="domain" description="DOC" evidence="6">
    <location>
        <begin position="1"/>
        <end position="237"/>
    </location>
</feature>
<keyword evidence="8" id="KW-1185">Reference proteome</keyword>
<keyword evidence="2" id="KW-0132">Cell division</keyword>
<evidence type="ECO:0000256" key="3">
    <source>
        <dbReference type="ARBA" id="ARBA00022776"/>
    </source>
</evidence>
<feature type="compositionally biased region" description="Basic and acidic residues" evidence="5">
    <location>
        <begin position="163"/>
        <end position="172"/>
    </location>
</feature>
<evidence type="ECO:0000259" key="6">
    <source>
        <dbReference type="PROSITE" id="PS51284"/>
    </source>
</evidence>
<dbReference type="InterPro" id="IPR016901">
    <property type="entry name" value="APC10/Doc1"/>
</dbReference>
<evidence type="ECO:0000313" key="7">
    <source>
        <dbReference type="EMBL" id="KAF6005041.1"/>
    </source>
</evidence>
<evidence type="ECO:0000313" key="8">
    <source>
        <dbReference type="Proteomes" id="UP000530660"/>
    </source>
</evidence>